<gene>
    <name evidence="1" type="ordered locus">BLASA_1103</name>
</gene>
<dbReference type="HOGENOM" id="CLU_2803893_0_0_11"/>
<proteinExistence type="predicted"/>
<reference evidence="2" key="2">
    <citation type="submission" date="2012-02" db="EMBL/GenBank/DDBJ databases">
        <title>Complete genome sequence of Blastococcus saxobsidens strain DD2.</title>
        <authorList>
            <person name="Genoscope."/>
        </authorList>
    </citation>
    <scope>NUCLEOTIDE SEQUENCE [LARGE SCALE GENOMIC DNA]</scope>
    <source>
        <strain evidence="2">DD2</strain>
    </source>
</reference>
<organism evidence="1 2">
    <name type="scientific">Blastococcus saxobsidens (strain DD2)</name>
    <dbReference type="NCBI Taxonomy" id="1146883"/>
    <lineage>
        <taxon>Bacteria</taxon>
        <taxon>Bacillati</taxon>
        <taxon>Actinomycetota</taxon>
        <taxon>Actinomycetes</taxon>
        <taxon>Geodermatophilales</taxon>
        <taxon>Geodermatophilaceae</taxon>
        <taxon>Blastococcus</taxon>
    </lineage>
</organism>
<name>H6RW30_BLASD</name>
<accession>H6RW30</accession>
<dbReference type="EMBL" id="FO117623">
    <property type="protein sequence ID" value="CCG02047.1"/>
    <property type="molecule type" value="Genomic_DNA"/>
</dbReference>
<sequence>MAVKRADVPARPRHRIRAHACPDRRRVPVRSGRGGDSDNGPAMCAMRRLAAWTAAGARIGTACQPTP</sequence>
<protein>
    <submittedName>
        <fullName evidence="1">Uncharacterized protein</fullName>
    </submittedName>
</protein>
<dbReference type="AlphaFoldDB" id="H6RW30"/>
<evidence type="ECO:0000313" key="2">
    <source>
        <dbReference type="Proteomes" id="UP000007517"/>
    </source>
</evidence>
<dbReference type="KEGG" id="bsd:BLASA_1103"/>
<reference evidence="1 2" key="1">
    <citation type="journal article" date="2012" name="J. Bacteriol.">
        <title>Genome Sequence of Blastococcus saxobsidens DD2, a Stone-Inhabiting Bacterium.</title>
        <authorList>
            <person name="Chouaia B."/>
            <person name="Crotti E."/>
            <person name="Brusetti L."/>
            <person name="Daffonchio D."/>
            <person name="Essoussi I."/>
            <person name="Nouioui I."/>
            <person name="Sbissi I."/>
            <person name="Ghodhbane-Gtari F."/>
            <person name="Gtari M."/>
            <person name="Vacherie B."/>
            <person name="Barbe V."/>
            <person name="Medigue C."/>
            <person name="Gury J."/>
            <person name="Pujic P."/>
            <person name="Normand P."/>
        </authorList>
    </citation>
    <scope>NUCLEOTIDE SEQUENCE [LARGE SCALE GENOMIC DNA]</scope>
    <source>
        <strain evidence="1 2">DD2</strain>
    </source>
</reference>
<dbReference type="Proteomes" id="UP000007517">
    <property type="component" value="Chromosome"/>
</dbReference>
<dbReference type="STRING" id="1146883.BLASA_1103"/>
<evidence type="ECO:0000313" key="1">
    <source>
        <dbReference type="EMBL" id="CCG02047.1"/>
    </source>
</evidence>
<keyword evidence="2" id="KW-1185">Reference proteome</keyword>